<dbReference type="Pfam" id="PF16868">
    <property type="entry name" value="NMT1_3"/>
    <property type="match status" value="1"/>
</dbReference>
<dbReference type="PANTHER" id="PTHR42941">
    <property type="entry name" value="SLL1037 PROTEIN"/>
    <property type="match status" value="1"/>
</dbReference>
<dbReference type="Gene3D" id="3.40.190.10">
    <property type="entry name" value="Periplasmic binding protein-like II"/>
    <property type="match status" value="2"/>
</dbReference>
<reference evidence="2" key="1">
    <citation type="submission" date="2012-02" db="EMBL/GenBank/DDBJ databases">
        <title>Complete sequence of Desulfitobacterium dichloroeliminans LMG P-21439.</title>
        <authorList>
            <person name="Lucas S."/>
            <person name="Han J."/>
            <person name="Lapidus A."/>
            <person name="Cheng J.-F."/>
            <person name="Goodwin L."/>
            <person name="Pitluck S."/>
            <person name="Peters L."/>
            <person name="Ovchinnikova G."/>
            <person name="Teshima H."/>
            <person name="Detter J.C."/>
            <person name="Han C."/>
            <person name="Tapia R."/>
            <person name="Land M."/>
            <person name="Hauser L."/>
            <person name="Kyrpides N."/>
            <person name="Ivanova N."/>
            <person name="Pagani I."/>
            <person name="Kruse T."/>
            <person name="de Vos W.M."/>
            <person name="Boon N."/>
            <person name="Smidt H."/>
            <person name="Woyke T."/>
        </authorList>
    </citation>
    <scope>NUCLEOTIDE SEQUENCE [LARGE SCALE GENOMIC DNA]</scope>
    <source>
        <strain evidence="2">LMG P-21439 / DCA1</strain>
    </source>
</reference>
<proteinExistence type="predicted"/>
<name>L0F8K9_DESDL</name>
<dbReference type="HOGENOM" id="CLU_033215_4_0_9"/>
<dbReference type="NCBIfam" id="TIGR02122">
    <property type="entry name" value="TRAP_TAXI"/>
    <property type="match status" value="1"/>
</dbReference>
<dbReference type="AlphaFoldDB" id="L0F8K9"/>
<keyword evidence="1" id="KW-0675">Receptor</keyword>
<dbReference type="EMBL" id="CP003344">
    <property type="protein sequence ID" value="AGA69293.1"/>
    <property type="molecule type" value="Genomic_DNA"/>
</dbReference>
<dbReference type="RefSeq" id="WP_015262283.1">
    <property type="nucleotide sequence ID" value="NC_019903.1"/>
</dbReference>
<dbReference type="InterPro" id="IPR011852">
    <property type="entry name" value="TRAP_TAXI"/>
</dbReference>
<dbReference type="STRING" id="871963.Desdi_1844"/>
<dbReference type="PROSITE" id="PS51257">
    <property type="entry name" value="PROKAR_LIPOPROTEIN"/>
    <property type="match status" value="1"/>
</dbReference>
<dbReference type="OrthoDB" id="9776669at2"/>
<dbReference type="KEGG" id="ddl:Desdi_1844"/>
<keyword evidence="2" id="KW-1185">Reference proteome</keyword>
<dbReference type="eggNOG" id="COG2358">
    <property type="taxonomic scope" value="Bacteria"/>
</dbReference>
<dbReference type="PANTHER" id="PTHR42941:SF1">
    <property type="entry name" value="SLL1037 PROTEIN"/>
    <property type="match status" value="1"/>
</dbReference>
<organism evidence="1 2">
    <name type="scientific">Desulfitobacterium dichloroeliminans (strain LMG P-21439 / DCA1)</name>
    <dbReference type="NCBI Taxonomy" id="871963"/>
    <lineage>
        <taxon>Bacteria</taxon>
        <taxon>Bacillati</taxon>
        <taxon>Bacillota</taxon>
        <taxon>Clostridia</taxon>
        <taxon>Eubacteriales</taxon>
        <taxon>Desulfitobacteriaceae</taxon>
        <taxon>Desulfitobacterium</taxon>
    </lineage>
</organism>
<dbReference type="SUPFAM" id="SSF53850">
    <property type="entry name" value="Periplasmic binding protein-like II"/>
    <property type="match status" value="1"/>
</dbReference>
<accession>L0F8K9</accession>
<gene>
    <name evidence="1" type="ordered locus">Desdi_1844</name>
</gene>
<evidence type="ECO:0000313" key="1">
    <source>
        <dbReference type="EMBL" id="AGA69293.1"/>
    </source>
</evidence>
<sequence>MKTVIYKRKRWSVALVVLLVFSLSLMSGCSKQTTDNNSISVESTQLNMVAGTSGGVWYIGMGAIGKLYSDNYPGTTVNLLAGGSSGNPLRLESGETDFSITQHTMAVAAAKGQEPYKKATQNVSSIINLKDITRLNIVVRDDVPIYSIEDILEKKYPLKLAHGPVGTVSEVFGRWAFEEYGVGFKDITSWGGKLFANNYNDVASLFQDGQIDMFFWTGPGEAGFIQETASGTKLRWLPVKEEVINTLAEKYGLNKGTIPAQFYGGAVGTETPCVIDATELIVRKDLQEEIVYNLTKVICENKDDIVLAYSAWNTFDPETAWQDLGLPLHPGAEKYYKEKGWIK</sequence>
<protein>
    <submittedName>
        <fullName evidence="1">TRAP transporter solute receptor, TAXI family</fullName>
    </submittedName>
</protein>
<dbReference type="Proteomes" id="UP000010797">
    <property type="component" value="Chromosome"/>
</dbReference>
<evidence type="ECO:0000313" key="2">
    <source>
        <dbReference type="Proteomes" id="UP000010797"/>
    </source>
</evidence>